<dbReference type="CDD" id="cd03221">
    <property type="entry name" value="ABCF_EF-3"/>
    <property type="match status" value="1"/>
</dbReference>
<sequence length="537" mass="59321">MTNSYLALEGVSFHLPDGTPLFRQLNETFDTRATGLVGRNGVGKSVLSRIMAGQLSPSSGRCTRSGAVYYLAQQIHYPEWATVASLAGVQPLVDALARIEQGSTSEKDFDTVGQRWDIHQQLNLELERCGLGHLDSLTPAVQLSGGEAIRASLAGAWLSCADFLILDEPSNHLDRASRLSLISQLARWRGGLLVVSHDRGLLESMERIVELTPSGLNSYGGKYSFYARQKKQETQSALLLLEQRKQERQREKKVLCEQRERLEKRQSHGNRQGREANQANILLGGQKQRSENSAGKLKQRHQATQVLLDERVREAAAAIDEDTAIALRSLEVNAPSRRRVAELDAVQLPFVPPFTPPINLMLTTGQRIGVVGRNGTGKSTLLKVMAGQTQPLSGNCWITANYAWLDQRLMTLDPRRTVLEQMQEANRTSGEGYLRTRLAQLGLDAEKIRVASGLLSGGEQLKAALACVLYVDPVPELLLLDEPSNHLDLTSLYALESMLSGYQGALMVVSHDEVFLNNLNLTGRLLLEESCWQLQAQ</sequence>
<dbReference type="RefSeq" id="WP_216374589.1">
    <property type="nucleotide sequence ID" value="NZ_JAGRYT010000007.1"/>
</dbReference>
<keyword evidence="4" id="KW-0547">Nucleotide-binding</keyword>
<evidence type="ECO:0000313" key="5">
    <source>
        <dbReference type="Proteomes" id="UP000686327"/>
    </source>
</evidence>
<dbReference type="Proteomes" id="UP000686327">
    <property type="component" value="Unassembled WGS sequence"/>
</dbReference>
<feature type="region of interest" description="Disordered" evidence="2">
    <location>
        <begin position="259"/>
        <end position="299"/>
    </location>
</feature>
<accession>A0ABS6DCT4</accession>
<evidence type="ECO:0000256" key="1">
    <source>
        <dbReference type="ARBA" id="ARBA00022737"/>
    </source>
</evidence>
<keyword evidence="4" id="KW-0067">ATP-binding</keyword>
<evidence type="ECO:0000256" key="2">
    <source>
        <dbReference type="SAM" id="MobiDB-lite"/>
    </source>
</evidence>
<dbReference type="InterPro" id="IPR003593">
    <property type="entry name" value="AAA+_ATPase"/>
</dbReference>
<keyword evidence="5" id="KW-1185">Reference proteome</keyword>
<gene>
    <name evidence="4" type="ORF">KC222_03155</name>
</gene>
<reference evidence="4 5" key="1">
    <citation type="submission" date="2021-04" db="EMBL/GenBank/DDBJ databases">
        <authorList>
            <person name="Seiffert S.N."/>
        </authorList>
    </citation>
    <scope>NUCLEOTIDE SEQUENCE [LARGE SCALE GENOMIC DNA]</scope>
    <source>
        <strain evidence="4 5">1</strain>
    </source>
</reference>
<keyword evidence="1" id="KW-0677">Repeat</keyword>
<dbReference type="GO" id="GO:0005524">
    <property type="term" value="F:ATP binding"/>
    <property type="evidence" value="ECO:0007669"/>
    <property type="project" value="UniProtKB-KW"/>
</dbReference>
<feature type="domain" description="ABC transporter" evidence="3">
    <location>
        <begin position="6"/>
        <end position="238"/>
    </location>
</feature>
<comment type="caution">
    <text evidence="4">The sequence shown here is derived from an EMBL/GenBank/DDBJ whole genome shotgun (WGS) entry which is preliminary data.</text>
</comment>
<protein>
    <submittedName>
        <fullName evidence="4">ABC-F family ATP-binding cassette domain-containing protein</fullName>
    </submittedName>
</protein>
<dbReference type="PANTHER" id="PTHR19211">
    <property type="entry name" value="ATP-BINDING TRANSPORT PROTEIN-RELATED"/>
    <property type="match status" value="1"/>
</dbReference>
<dbReference type="Pfam" id="PF00005">
    <property type="entry name" value="ABC_tran"/>
    <property type="match status" value="2"/>
</dbReference>
<name>A0ABS6DCT4_9ENTR</name>
<dbReference type="PROSITE" id="PS50893">
    <property type="entry name" value="ABC_TRANSPORTER_2"/>
    <property type="match status" value="1"/>
</dbReference>
<dbReference type="SMART" id="SM00382">
    <property type="entry name" value="AAA"/>
    <property type="match status" value="2"/>
</dbReference>
<dbReference type="EMBL" id="JAGRYU010000005">
    <property type="protein sequence ID" value="MBU4681008.1"/>
    <property type="molecule type" value="Genomic_DNA"/>
</dbReference>
<reference evidence="5" key="2">
    <citation type="submission" date="2023-07" db="EMBL/GenBank/DDBJ databases">
        <title>Cedecea davisae an AmpC producer and its therapeutic implications.</title>
        <authorList>
            <person name="Notter J."/>
        </authorList>
    </citation>
    <scope>NUCLEOTIDE SEQUENCE [LARGE SCALE GENOMIC DNA]</scope>
    <source>
        <strain evidence="5">1</strain>
    </source>
</reference>
<evidence type="ECO:0000313" key="4">
    <source>
        <dbReference type="EMBL" id="MBU4681008.1"/>
    </source>
</evidence>
<dbReference type="InterPro" id="IPR003439">
    <property type="entry name" value="ABC_transporter-like_ATP-bd"/>
</dbReference>
<dbReference type="PANTHER" id="PTHR19211:SF6">
    <property type="entry name" value="BLL7188 PROTEIN"/>
    <property type="match status" value="1"/>
</dbReference>
<organism evidence="4 5">
    <name type="scientific">Cedecea davisae</name>
    <dbReference type="NCBI Taxonomy" id="158484"/>
    <lineage>
        <taxon>Bacteria</taxon>
        <taxon>Pseudomonadati</taxon>
        <taxon>Pseudomonadota</taxon>
        <taxon>Gammaproteobacteria</taxon>
        <taxon>Enterobacterales</taxon>
        <taxon>Enterobacteriaceae</taxon>
        <taxon>Cedecea</taxon>
    </lineage>
</organism>
<dbReference type="InterPro" id="IPR050611">
    <property type="entry name" value="ABCF"/>
</dbReference>
<evidence type="ECO:0000259" key="3">
    <source>
        <dbReference type="PROSITE" id="PS50893"/>
    </source>
</evidence>
<proteinExistence type="predicted"/>